<reference evidence="2 3" key="1">
    <citation type="submission" date="2023-07" db="EMBL/GenBank/DDBJ databases">
        <title>Genomic Encyclopedia of Type Strains, Phase IV (KMG-IV): sequencing the most valuable type-strain genomes for metagenomic binning, comparative biology and taxonomic classification.</title>
        <authorList>
            <person name="Goeker M."/>
        </authorList>
    </citation>
    <scope>NUCLEOTIDE SEQUENCE [LARGE SCALE GENOMIC DNA]</scope>
    <source>
        <strain evidence="2 3">DSM 15049</strain>
    </source>
</reference>
<organism evidence="2 3">
    <name type="scientific">Paraclostridium ghonii</name>
    <dbReference type="NCBI Taxonomy" id="29358"/>
    <lineage>
        <taxon>Bacteria</taxon>
        <taxon>Bacillati</taxon>
        <taxon>Bacillota</taxon>
        <taxon>Clostridia</taxon>
        <taxon>Peptostreptococcales</taxon>
        <taxon>Peptostreptococcaceae</taxon>
        <taxon>Paraclostridium</taxon>
    </lineage>
</organism>
<comment type="caution">
    <text evidence="2">The sequence shown here is derived from an EMBL/GenBank/DDBJ whole genome shotgun (WGS) entry which is preliminary data.</text>
</comment>
<protein>
    <submittedName>
        <fullName evidence="2">Uncharacterized protein</fullName>
    </submittedName>
</protein>
<evidence type="ECO:0000313" key="3">
    <source>
        <dbReference type="Proteomes" id="UP001232584"/>
    </source>
</evidence>
<evidence type="ECO:0000313" key="2">
    <source>
        <dbReference type="EMBL" id="MDQ0556355.1"/>
    </source>
</evidence>
<feature type="compositionally biased region" description="Basic and acidic residues" evidence="1">
    <location>
        <begin position="9"/>
        <end position="18"/>
    </location>
</feature>
<feature type="region of interest" description="Disordered" evidence="1">
    <location>
        <begin position="1"/>
        <end position="20"/>
    </location>
</feature>
<keyword evidence="3" id="KW-1185">Reference proteome</keyword>
<accession>A0ABU0MZS3</accession>
<gene>
    <name evidence="2" type="ORF">QOZ92_001469</name>
</gene>
<dbReference type="EMBL" id="JAUSWG010000005">
    <property type="protein sequence ID" value="MDQ0556355.1"/>
    <property type="molecule type" value="Genomic_DNA"/>
</dbReference>
<dbReference type="Proteomes" id="UP001232584">
    <property type="component" value="Unassembled WGS sequence"/>
</dbReference>
<sequence>MKSIKTKQRNNERLRTEKEDEYDEIDDLLKNL</sequence>
<proteinExistence type="predicted"/>
<name>A0ABU0MZS3_9FIRM</name>
<evidence type="ECO:0000256" key="1">
    <source>
        <dbReference type="SAM" id="MobiDB-lite"/>
    </source>
</evidence>